<name>A0A4T0JJ42_WALIC</name>
<keyword evidence="3 4" id="KW-0904">Protein phosphatase</keyword>
<dbReference type="Pfam" id="PF00481">
    <property type="entry name" value="PP2C"/>
    <property type="match status" value="1"/>
</dbReference>
<evidence type="ECO:0000256" key="4">
    <source>
        <dbReference type="RuleBase" id="RU003465"/>
    </source>
</evidence>
<feature type="domain" description="PPM-type phosphatase" evidence="5">
    <location>
        <begin position="30"/>
        <end position="356"/>
    </location>
</feature>
<evidence type="ECO:0000313" key="7">
    <source>
        <dbReference type="Proteomes" id="UP000310689"/>
    </source>
</evidence>
<dbReference type="GO" id="GO:0046872">
    <property type="term" value="F:metal ion binding"/>
    <property type="evidence" value="ECO:0007669"/>
    <property type="project" value="UniProtKB-KW"/>
</dbReference>
<dbReference type="AlphaFoldDB" id="A0A4T0JJ42"/>
<comment type="caution">
    <text evidence="6">The sequence shown here is derived from an EMBL/GenBank/DDBJ whole genome shotgun (WGS) entry which is preliminary data.</text>
</comment>
<dbReference type="Gene3D" id="3.60.40.10">
    <property type="entry name" value="PPM-type phosphatase domain"/>
    <property type="match status" value="1"/>
</dbReference>
<proteinExistence type="inferred from homology"/>
<keyword evidence="2 4" id="KW-0378">Hydrolase</keyword>
<dbReference type="Proteomes" id="UP000310689">
    <property type="component" value="Unassembled WGS sequence"/>
</dbReference>
<dbReference type="EMBL" id="SPOI01000010">
    <property type="protein sequence ID" value="TIB42192.1"/>
    <property type="molecule type" value="Genomic_DNA"/>
</dbReference>
<dbReference type="SMART" id="SM00332">
    <property type="entry name" value="PP2Cc"/>
    <property type="match status" value="1"/>
</dbReference>
<evidence type="ECO:0000256" key="2">
    <source>
        <dbReference type="ARBA" id="ARBA00022801"/>
    </source>
</evidence>
<dbReference type="InterPro" id="IPR036457">
    <property type="entry name" value="PPM-type-like_dom_sf"/>
</dbReference>
<protein>
    <recommendedName>
        <fullName evidence="5">PPM-type phosphatase domain-containing protein</fullName>
    </recommendedName>
</protein>
<dbReference type="PANTHER" id="PTHR47992">
    <property type="entry name" value="PROTEIN PHOSPHATASE"/>
    <property type="match status" value="1"/>
</dbReference>
<dbReference type="GO" id="GO:0004722">
    <property type="term" value="F:protein serine/threonine phosphatase activity"/>
    <property type="evidence" value="ECO:0007669"/>
    <property type="project" value="InterPro"/>
</dbReference>
<keyword evidence="1" id="KW-0479">Metal-binding</keyword>
<reference evidence="6 7" key="1">
    <citation type="submission" date="2019-03" db="EMBL/GenBank/DDBJ databases">
        <title>Sequencing 23 genomes of Wallemia ichthyophaga.</title>
        <authorList>
            <person name="Gostincar C."/>
        </authorList>
    </citation>
    <scope>NUCLEOTIDE SEQUENCE [LARGE SCALE GENOMIC DNA]</scope>
    <source>
        <strain evidence="6 7">EXF-6200</strain>
    </source>
</reference>
<dbReference type="PROSITE" id="PS51746">
    <property type="entry name" value="PPM_2"/>
    <property type="match status" value="1"/>
</dbReference>
<evidence type="ECO:0000256" key="3">
    <source>
        <dbReference type="ARBA" id="ARBA00022912"/>
    </source>
</evidence>
<comment type="similarity">
    <text evidence="4">Belongs to the PP2C family.</text>
</comment>
<dbReference type="InterPro" id="IPR000222">
    <property type="entry name" value="PP2C_BS"/>
</dbReference>
<dbReference type="PROSITE" id="PS01032">
    <property type="entry name" value="PPM_1"/>
    <property type="match status" value="1"/>
</dbReference>
<sequence>MYVNVRRLSNAYKFRNSLGTGSFAVEPPKAVGMAMSRGQRLYQEDSVSAKVLNLPITPHTLDSQCAYFGIFDGHGGDYVSRYLRDSLPGVIERITTRDWNLIDYFRVYGNYFPQEELDAESATRDSHSHLSLHDRLKLAFLKVGMVLRSKTPLTHSSQADKRTITDAQNRGYLCGSTASVLLLHSLDDPPSPYAFSRRLQLTTAHCGDTCVVLVKAHAGKAHRLTLDDHADNVGEMERLKSFHGALVQDSYGESLFLGQLANTRSIGDAKYKSWGVTPEPHTQSVEVDGDAYSMAILLSDGVTGVVSVQEAADVASNKFGQSLQFGRGAQAAAQAVVDFAIDVGADDNCSAVVVPLPGFANAGKGRDRTRDLRDYRLQVANDPSNVRQKRQ</sequence>
<dbReference type="InterPro" id="IPR001932">
    <property type="entry name" value="PPM-type_phosphatase-like_dom"/>
</dbReference>
<dbReference type="InterPro" id="IPR015655">
    <property type="entry name" value="PP2C"/>
</dbReference>
<dbReference type="CDD" id="cd00143">
    <property type="entry name" value="PP2Cc"/>
    <property type="match status" value="1"/>
</dbReference>
<accession>A0A4T0JJ42</accession>
<evidence type="ECO:0000259" key="5">
    <source>
        <dbReference type="PROSITE" id="PS51746"/>
    </source>
</evidence>
<evidence type="ECO:0000256" key="1">
    <source>
        <dbReference type="ARBA" id="ARBA00022723"/>
    </source>
</evidence>
<evidence type="ECO:0000313" key="6">
    <source>
        <dbReference type="EMBL" id="TIB42192.1"/>
    </source>
</evidence>
<organism evidence="6 7">
    <name type="scientific">Wallemia ichthyophaga</name>
    <dbReference type="NCBI Taxonomy" id="245174"/>
    <lineage>
        <taxon>Eukaryota</taxon>
        <taxon>Fungi</taxon>
        <taxon>Dikarya</taxon>
        <taxon>Basidiomycota</taxon>
        <taxon>Wallemiomycotina</taxon>
        <taxon>Wallemiomycetes</taxon>
        <taxon>Wallemiales</taxon>
        <taxon>Wallemiaceae</taxon>
        <taxon>Wallemia</taxon>
    </lineage>
</organism>
<dbReference type="SUPFAM" id="SSF81606">
    <property type="entry name" value="PP2C-like"/>
    <property type="match status" value="1"/>
</dbReference>
<gene>
    <name evidence="6" type="ORF">E3P86_00450</name>
</gene>